<evidence type="ECO:0000313" key="4">
    <source>
        <dbReference type="EMBL" id="HHF98934.1"/>
    </source>
</evidence>
<dbReference type="GO" id="GO:0016279">
    <property type="term" value="F:protein-lysine N-methyltransferase activity"/>
    <property type="evidence" value="ECO:0007669"/>
    <property type="project" value="InterPro"/>
</dbReference>
<dbReference type="Proteomes" id="UP000886070">
    <property type="component" value="Unassembled WGS sequence"/>
</dbReference>
<dbReference type="PANTHER" id="PTHR13610:SF11">
    <property type="entry name" value="METHYLTRANSFERASE DOMAIN-CONTAINING PROTEIN"/>
    <property type="match status" value="1"/>
</dbReference>
<organism evidence="4">
    <name type="scientific">Aerophobetes bacterium</name>
    <dbReference type="NCBI Taxonomy" id="2030807"/>
    <lineage>
        <taxon>Bacteria</taxon>
        <taxon>Candidatus Aerophobota</taxon>
    </lineage>
</organism>
<keyword evidence="1 4" id="KW-0489">Methyltransferase</keyword>
<dbReference type="AlphaFoldDB" id="A0A7V5HZT3"/>
<gene>
    <name evidence="4" type="ORF">ENL39_05565</name>
</gene>
<dbReference type="Gene3D" id="3.40.50.150">
    <property type="entry name" value="Vaccinia Virus protein VP39"/>
    <property type="match status" value="1"/>
</dbReference>
<accession>A0A7V5HZT3</accession>
<keyword evidence="3" id="KW-0949">S-adenosyl-L-methionine</keyword>
<evidence type="ECO:0000256" key="1">
    <source>
        <dbReference type="ARBA" id="ARBA00022603"/>
    </source>
</evidence>
<evidence type="ECO:0000256" key="3">
    <source>
        <dbReference type="ARBA" id="ARBA00022691"/>
    </source>
</evidence>
<dbReference type="InterPro" id="IPR029063">
    <property type="entry name" value="SAM-dependent_MTases_sf"/>
</dbReference>
<dbReference type="InterPro" id="IPR026170">
    <property type="entry name" value="FAM173A/B"/>
</dbReference>
<comment type="caution">
    <text evidence="4">The sequence shown here is derived from an EMBL/GenBank/DDBJ whole genome shotgun (WGS) entry which is preliminary data.</text>
</comment>
<name>A0A7V5HZT3_UNCAE</name>
<dbReference type="SUPFAM" id="SSF53335">
    <property type="entry name" value="S-adenosyl-L-methionine-dependent methyltransferases"/>
    <property type="match status" value="1"/>
</dbReference>
<dbReference type="EMBL" id="DRTT01000150">
    <property type="protein sequence ID" value="HHF98934.1"/>
    <property type="molecule type" value="Genomic_DNA"/>
</dbReference>
<dbReference type="PANTHER" id="PTHR13610">
    <property type="entry name" value="METHYLTRANSFERASE DOMAIN-CONTAINING PROTEIN"/>
    <property type="match status" value="1"/>
</dbReference>
<evidence type="ECO:0000256" key="2">
    <source>
        <dbReference type="ARBA" id="ARBA00022679"/>
    </source>
</evidence>
<dbReference type="GO" id="GO:0032259">
    <property type="term" value="P:methylation"/>
    <property type="evidence" value="ECO:0007669"/>
    <property type="project" value="UniProtKB-KW"/>
</dbReference>
<keyword evidence="2" id="KW-0808">Transferase</keyword>
<protein>
    <submittedName>
        <fullName evidence="4">SAM-dependent methyltransferase</fullName>
    </submittedName>
</protein>
<reference evidence="4" key="1">
    <citation type="journal article" date="2020" name="mSystems">
        <title>Genome- and Community-Level Interaction Insights into Carbon Utilization and Element Cycling Functions of Hydrothermarchaeota in Hydrothermal Sediment.</title>
        <authorList>
            <person name="Zhou Z."/>
            <person name="Liu Y."/>
            <person name="Xu W."/>
            <person name="Pan J."/>
            <person name="Luo Z.H."/>
            <person name="Li M."/>
        </authorList>
    </citation>
    <scope>NUCLEOTIDE SEQUENCE [LARGE SCALE GENOMIC DNA]</scope>
    <source>
        <strain evidence="4">HyVt-92</strain>
    </source>
</reference>
<sequence>MLQMAKVKSDDLLYDLGCGDGRIIKMATSEFGAKAVGIEADPLRFLFSLIRIKITKAGKKAKVIWGNFFNINLEKATVITVFLSREVNEKLKEKFQKELRPGTRIISYYWVFPGWRISEIDESHQIYLYKIGEHK</sequence>
<proteinExistence type="predicted"/>